<accession>A0A6J4TPT8</accession>
<feature type="region of interest" description="Disordered" evidence="1">
    <location>
        <begin position="1"/>
        <end position="22"/>
    </location>
</feature>
<feature type="region of interest" description="Disordered" evidence="1">
    <location>
        <begin position="800"/>
        <end position="820"/>
    </location>
</feature>
<feature type="compositionally biased region" description="Low complexity" evidence="1">
    <location>
        <begin position="279"/>
        <end position="288"/>
    </location>
</feature>
<organism evidence="3">
    <name type="scientific">uncultured Thermomicrobiales bacterium</name>
    <dbReference type="NCBI Taxonomy" id="1645740"/>
    <lineage>
        <taxon>Bacteria</taxon>
        <taxon>Pseudomonadati</taxon>
        <taxon>Thermomicrobiota</taxon>
        <taxon>Thermomicrobia</taxon>
        <taxon>Thermomicrobiales</taxon>
        <taxon>environmental samples</taxon>
    </lineage>
</organism>
<evidence type="ECO:0000313" key="3">
    <source>
        <dbReference type="EMBL" id="CAA9528657.1"/>
    </source>
</evidence>
<reference evidence="3" key="1">
    <citation type="submission" date="2020-02" db="EMBL/GenBank/DDBJ databases">
        <authorList>
            <person name="Meier V. D."/>
        </authorList>
    </citation>
    <scope>NUCLEOTIDE SEQUENCE</scope>
    <source>
        <strain evidence="3">AVDCRST_MAG73</strain>
    </source>
</reference>
<evidence type="ECO:0000259" key="2">
    <source>
        <dbReference type="Pfam" id="PF13699"/>
    </source>
</evidence>
<dbReference type="EMBL" id="CADCWE010000043">
    <property type="protein sequence ID" value="CAA9528657.1"/>
    <property type="molecule type" value="Genomic_DNA"/>
</dbReference>
<name>A0A6J4TPT8_9BACT</name>
<dbReference type="Pfam" id="PF13699">
    <property type="entry name" value="eCIS_core"/>
    <property type="match status" value="1"/>
</dbReference>
<evidence type="ECO:0000256" key="1">
    <source>
        <dbReference type="SAM" id="MobiDB-lite"/>
    </source>
</evidence>
<feature type="compositionally biased region" description="Low complexity" evidence="1">
    <location>
        <begin position="800"/>
        <end position="817"/>
    </location>
</feature>
<protein>
    <recommendedName>
        <fullName evidence="2">eCIS core domain-containing protein</fullName>
    </recommendedName>
</protein>
<sequence>MTAPLPGPSSRSSGHRPLAELTPLPRFAREADAVLGRGERFVASIVAHRALALGTPLRRIGSKFGRRTMANWPRPPLNLRRSARPRRPHSGPAPSAVWPWIDQSTDWGDLAPDGSDPGPHRTWHPTRSTSGGWLPVAVEPPRHGVGAEGPDAAGDPSARRSTATARETAPESDRVSRPLTHRVPERGSTTSGPLATAGSPRPPSPVPGTRDAQTSPFDPGRGTRSVFRARPDDLPGRGTASSPTENLAPLRRRAGWTSTVPHGAAQGTVRGEIGRVGAPTTTWPVPTDVDTGTLVDAFQRLAARLPADSPEPSADPLWGRQVRGVAPTAIPGSHAVLRSGVRPPGTAPAREGSAGVAFGHPLAAAGPRQVPSRATSDLTSPIFANPWSTAIARGGITPDAIGADARSPGAGRHASHGSAPFRFVVNRTIFESTAADAGSLLGGPIGESATTGPVAVRPAAVAGHASPPQPGFPVLRIPTPPPGAPSLTDPGSIPWPDREATIERIFDRARPRSGLVGVARRFDAGSDPSRGSAIGHQAPSFTAPHHQTATEPMSRASPITGESPRLQRESRRVPTVRPYPSPSVLGEMSPWQPASGAAPPTARPALYRRVRPGAPDPDHAAVAAATADLSADGGNPLPTPFRRSMERVFGMDLSPVRVHSGAVARRAADRVGAQALALGTSIALPDGLPDRPTPATLPLVIHELSHVAQHLGGRPTIAPPAPRPFPLARRASAEEGEADRIERMVAGAVHGFGHSPIPPAALPLAHVAPPAPAAAERSSPQPDIARLAAPDTTSRAVAIAPPTPVAAPATPTTAPVPSIAEPEALAERVYALLEQRLLTERERSGAFR</sequence>
<feature type="region of interest" description="Disordered" evidence="1">
    <location>
        <begin position="68"/>
        <end position="288"/>
    </location>
</feature>
<gene>
    <name evidence="3" type="ORF">AVDCRST_MAG73-725</name>
</gene>
<feature type="region of interest" description="Disordered" evidence="1">
    <location>
        <begin position="524"/>
        <end position="578"/>
    </location>
</feature>
<dbReference type="InterPro" id="IPR025295">
    <property type="entry name" value="eCIS_core_dom"/>
</dbReference>
<proteinExistence type="predicted"/>
<dbReference type="AlphaFoldDB" id="A0A6J4TPT8"/>
<feature type="domain" description="eCIS core" evidence="2">
    <location>
        <begin position="636"/>
        <end position="713"/>
    </location>
</feature>